<accession>A0A6J3GJA0</accession>
<protein>
    <submittedName>
        <fullName evidence="3">Uncharacterized protein</fullName>
    </submittedName>
</protein>
<dbReference type="RefSeq" id="XP_032117855.1">
    <property type="nucleotide sequence ID" value="XM_032261964.1"/>
</dbReference>
<feature type="compositionally biased region" description="Low complexity" evidence="1">
    <location>
        <begin position="1"/>
        <end position="15"/>
    </location>
</feature>
<dbReference type="CTD" id="266655"/>
<dbReference type="Proteomes" id="UP000504640">
    <property type="component" value="Unplaced"/>
</dbReference>
<evidence type="ECO:0000313" key="2">
    <source>
        <dbReference type="Proteomes" id="UP000504640"/>
    </source>
</evidence>
<reference evidence="3" key="1">
    <citation type="submission" date="2025-08" db="UniProtKB">
        <authorList>
            <consortium name="RefSeq"/>
        </authorList>
    </citation>
    <scope>IDENTIFICATION</scope>
    <source>
        <tissue evidence="3">Blood</tissue>
    </source>
</reference>
<organism evidence="2 3">
    <name type="scientific">Sapajus apella</name>
    <name type="common">Brown-capped capuchin</name>
    <name type="synonym">Cebus apella</name>
    <dbReference type="NCBI Taxonomy" id="9515"/>
    <lineage>
        <taxon>Eukaryota</taxon>
        <taxon>Metazoa</taxon>
        <taxon>Chordata</taxon>
        <taxon>Craniata</taxon>
        <taxon>Vertebrata</taxon>
        <taxon>Euteleostomi</taxon>
        <taxon>Mammalia</taxon>
        <taxon>Eutheria</taxon>
        <taxon>Euarchontoglires</taxon>
        <taxon>Primates</taxon>
        <taxon>Haplorrhini</taxon>
        <taxon>Platyrrhini</taxon>
        <taxon>Cebidae</taxon>
        <taxon>Cebinae</taxon>
        <taxon>Sapajus</taxon>
    </lineage>
</organism>
<evidence type="ECO:0000313" key="3">
    <source>
        <dbReference type="RefSeq" id="XP_032117855.1"/>
    </source>
</evidence>
<keyword evidence="2" id="KW-1185">Reference proteome</keyword>
<dbReference type="AlphaFoldDB" id="A0A6J3GJA0"/>
<evidence type="ECO:0000256" key="1">
    <source>
        <dbReference type="SAM" id="MobiDB-lite"/>
    </source>
</evidence>
<gene>
    <name evidence="3" type="primary">BRD3OS</name>
</gene>
<dbReference type="GeneID" id="116539222"/>
<proteinExistence type="predicted"/>
<feature type="region of interest" description="Disordered" evidence="1">
    <location>
        <begin position="1"/>
        <end position="143"/>
    </location>
</feature>
<sequence length="213" mass="22045">MVTLPAAPGPASGAPQRVGLAASVSEAHDARGLPGAGCSEQEGGRCGSRGGRLAASPGARALPGAPGPCFTDGDPEAPTGSRPNTAQGPKAGTARRLALRAAPRLRHGSSTTRERRDLNRRWGRIPHVGRNSRRPEAGPDGCVQGMPPELLPPSVWGHHVPSSACWIRFFKLSGPGRGGRITPQGVTPRPCHFHTAAPGRAVARHRSDLPAVP</sequence>
<feature type="compositionally biased region" description="Low complexity" evidence="1">
    <location>
        <begin position="51"/>
        <end position="68"/>
    </location>
</feature>
<name>A0A6J3GJA0_SAPAP</name>